<reference evidence="11 13" key="2">
    <citation type="submission" date="2018-11" db="EMBL/GenBank/DDBJ databases">
        <authorList>
            <consortium name="Pathogen Informatics"/>
        </authorList>
    </citation>
    <scope>NUCLEOTIDE SEQUENCE [LARGE SCALE GENOMIC DNA]</scope>
</reference>
<keyword evidence="7" id="KW-0694">RNA-binding</keyword>
<evidence type="ECO:0000256" key="8">
    <source>
        <dbReference type="ARBA" id="ARBA00023242"/>
    </source>
</evidence>
<reference evidence="14" key="1">
    <citation type="submission" date="2017-02" db="UniProtKB">
        <authorList>
            <consortium name="WormBaseParasite"/>
        </authorList>
    </citation>
    <scope>IDENTIFICATION</scope>
</reference>
<dbReference type="PANTHER" id="PTHR11097">
    <property type="entry name" value="EXOSOME COMPLEX EXONUCLEASE RIBOSOMAL RNA PROCESSING PROTEIN"/>
    <property type="match status" value="1"/>
</dbReference>
<dbReference type="InterPro" id="IPR020568">
    <property type="entry name" value="Ribosomal_Su5_D2-typ_SF"/>
</dbReference>
<keyword evidence="5" id="KW-0698">rRNA processing</keyword>
<dbReference type="OrthoDB" id="45882at2759"/>
<organism evidence="12 14">
    <name type="scientific">Dracunculus medinensis</name>
    <name type="common">Guinea worm</name>
    <dbReference type="NCBI Taxonomy" id="318479"/>
    <lineage>
        <taxon>Eukaryota</taxon>
        <taxon>Metazoa</taxon>
        <taxon>Ecdysozoa</taxon>
        <taxon>Nematoda</taxon>
        <taxon>Chromadorea</taxon>
        <taxon>Rhabditida</taxon>
        <taxon>Spirurina</taxon>
        <taxon>Dracunculoidea</taxon>
        <taxon>Dracunculidae</taxon>
        <taxon>Dracunculus</taxon>
    </lineage>
</organism>
<keyword evidence="4" id="KW-0963">Cytoplasm</keyword>
<evidence type="ECO:0000256" key="4">
    <source>
        <dbReference type="ARBA" id="ARBA00022490"/>
    </source>
</evidence>
<evidence type="ECO:0000256" key="3">
    <source>
        <dbReference type="ARBA" id="ARBA00006678"/>
    </source>
</evidence>
<dbReference type="InterPro" id="IPR027408">
    <property type="entry name" value="PNPase/RNase_PH_dom_sf"/>
</dbReference>
<dbReference type="InterPro" id="IPR036345">
    <property type="entry name" value="ExoRNase_PH_dom2_sf"/>
</dbReference>
<comment type="subcellular location">
    <subcellularLocation>
        <location evidence="1">Cytoplasm</location>
    </subcellularLocation>
    <subcellularLocation>
        <location evidence="2">Nucleus</location>
        <location evidence="2">Nucleolus</location>
    </subcellularLocation>
</comment>
<evidence type="ECO:0000313" key="14">
    <source>
        <dbReference type="WBParaSite" id="DME_0000647901-mRNA-1"/>
    </source>
</evidence>
<dbReference type="SUPFAM" id="SSF55666">
    <property type="entry name" value="Ribonuclease PH domain 2-like"/>
    <property type="match status" value="1"/>
</dbReference>
<evidence type="ECO:0000313" key="13">
    <source>
        <dbReference type="Proteomes" id="UP000274756"/>
    </source>
</evidence>
<dbReference type="InterPro" id="IPR001247">
    <property type="entry name" value="ExoRNase_PH_dom1"/>
</dbReference>
<keyword evidence="6" id="KW-0271">Exosome</keyword>
<name>A0A0N4UG76_DRAME</name>
<dbReference type="GO" id="GO:0034473">
    <property type="term" value="P:U1 snRNA 3'-end processing"/>
    <property type="evidence" value="ECO:0007669"/>
    <property type="project" value="TreeGrafter"/>
</dbReference>
<dbReference type="GO" id="GO:0071035">
    <property type="term" value="P:nuclear polyadenylation-dependent rRNA catabolic process"/>
    <property type="evidence" value="ECO:0007669"/>
    <property type="project" value="TreeGrafter"/>
</dbReference>
<dbReference type="GO" id="GO:0016075">
    <property type="term" value="P:rRNA catabolic process"/>
    <property type="evidence" value="ECO:0007669"/>
    <property type="project" value="TreeGrafter"/>
</dbReference>
<evidence type="ECO:0000256" key="2">
    <source>
        <dbReference type="ARBA" id="ARBA00004604"/>
    </source>
</evidence>
<dbReference type="AlphaFoldDB" id="A0A0N4UG76"/>
<evidence type="ECO:0000313" key="11">
    <source>
        <dbReference type="EMBL" id="VDN59617.1"/>
    </source>
</evidence>
<keyword evidence="8" id="KW-0539">Nucleus</keyword>
<dbReference type="SUPFAM" id="SSF54211">
    <property type="entry name" value="Ribosomal protein S5 domain 2-like"/>
    <property type="match status" value="1"/>
</dbReference>
<sequence length="276" mass="30240">MSSEVLKICDPWQYHSNFLNESVYPNGRSVESFRPISLQMGVKVSAAGSSLARQGSATVTCIIEPFLGVTSDSPSIIPHLRAVATISQTVVGEAEVMTHQLIDQNAFCTKDSLKTANGRLTWILHLHIMILDTDGAVFDALVTSIIGALYNLRLPYVTSTCDPDIPININEIKLGEELFPVELSNIPVSCTFIVYEEKDKEAKILCDPISELFELLPNIVTVVVGNNGVLFRIAQNGTCGNVKTIQRMVEIATGRQKIIANSMMEAKKQSLNSSRK</sequence>
<dbReference type="GO" id="GO:0034475">
    <property type="term" value="P:U4 snRNA 3'-end processing"/>
    <property type="evidence" value="ECO:0007669"/>
    <property type="project" value="TreeGrafter"/>
</dbReference>
<dbReference type="Proteomes" id="UP000274756">
    <property type="component" value="Unassembled WGS sequence"/>
</dbReference>
<dbReference type="Proteomes" id="UP000038040">
    <property type="component" value="Unplaced"/>
</dbReference>
<dbReference type="STRING" id="318479.A0A0N4UG76"/>
<dbReference type="GO" id="GO:0005730">
    <property type="term" value="C:nucleolus"/>
    <property type="evidence" value="ECO:0007669"/>
    <property type="project" value="UniProtKB-SubCell"/>
</dbReference>
<dbReference type="GO" id="GO:0071028">
    <property type="term" value="P:nuclear mRNA surveillance"/>
    <property type="evidence" value="ECO:0007669"/>
    <property type="project" value="TreeGrafter"/>
</dbReference>
<protein>
    <recommendedName>
        <fullName evidence="9">Ribosomal RNA-processing protein 43</fullName>
    </recommendedName>
</protein>
<dbReference type="GO" id="GO:0000177">
    <property type="term" value="C:cytoplasmic exosome (RNase complex)"/>
    <property type="evidence" value="ECO:0007669"/>
    <property type="project" value="TreeGrafter"/>
</dbReference>
<feature type="domain" description="Exoribonuclease phosphorolytic" evidence="10">
    <location>
        <begin position="33"/>
        <end position="155"/>
    </location>
</feature>
<evidence type="ECO:0000256" key="1">
    <source>
        <dbReference type="ARBA" id="ARBA00004496"/>
    </source>
</evidence>
<gene>
    <name evidence="11" type="ORF">DME_LOCUS9590</name>
</gene>
<dbReference type="PANTHER" id="PTHR11097:SF9">
    <property type="entry name" value="EXOSOME COMPLEX COMPONENT RRP43"/>
    <property type="match status" value="1"/>
</dbReference>
<evidence type="ECO:0000259" key="10">
    <source>
        <dbReference type="Pfam" id="PF01138"/>
    </source>
</evidence>
<dbReference type="GO" id="GO:0035925">
    <property type="term" value="F:mRNA 3'-UTR AU-rich region binding"/>
    <property type="evidence" value="ECO:0007669"/>
    <property type="project" value="TreeGrafter"/>
</dbReference>
<proteinExistence type="inferred from homology"/>
<accession>A0A0N4UG76</accession>
<evidence type="ECO:0000256" key="9">
    <source>
        <dbReference type="ARBA" id="ARBA00030617"/>
    </source>
</evidence>
<evidence type="ECO:0000313" key="12">
    <source>
        <dbReference type="Proteomes" id="UP000038040"/>
    </source>
</evidence>
<dbReference type="InterPro" id="IPR050590">
    <property type="entry name" value="Exosome_comp_Rrp42_subfam"/>
</dbReference>
<dbReference type="GO" id="GO:0071038">
    <property type="term" value="P:TRAMP-dependent tRNA surveillance pathway"/>
    <property type="evidence" value="ECO:0007669"/>
    <property type="project" value="TreeGrafter"/>
</dbReference>
<dbReference type="Pfam" id="PF01138">
    <property type="entry name" value="RNase_PH"/>
    <property type="match status" value="1"/>
</dbReference>
<evidence type="ECO:0000256" key="5">
    <source>
        <dbReference type="ARBA" id="ARBA00022552"/>
    </source>
</evidence>
<evidence type="ECO:0000256" key="7">
    <source>
        <dbReference type="ARBA" id="ARBA00022884"/>
    </source>
</evidence>
<comment type="similarity">
    <text evidence="3">Belongs to the RNase PH family.</text>
</comment>
<dbReference type="GO" id="GO:0000176">
    <property type="term" value="C:nuclear exosome (RNase complex)"/>
    <property type="evidence" value="ECO:0007669"/>
    <property type="project" value="TreeGrafter"/>
</dbReference>
<evidence type="ECO:0000256" key="6">
    <source>
        <dbReference type="ARBA" id="ARBA00022835"/>
    </source>
</evidence>
<dbReference type="EMBL" id="UYYG01001186">
    <property type="protein sequence ID" value="VDN59617.1"/>
    <property type="molecule type" value="Genomic_DNA"/>
</dbReference>
<dbReference type="Gene3D" id="3.30.230.70">
    <property type="entry name" value="GHMP Kinase, N-terminal domain"/>
    <property type="match status" value="1"/>
</dbReference>
<keyword evidence="13" id="KW-1185">Reference proteome</keyword>
<dbReference type="WBParaSite" id="DME_0000647901-mRNA-1">
    <property type="protein sequence ID" value="DME_0000647901-mRNA-1"/>
    <property type="gene ID" value="DME_0000647901"/>
</dbReference>
<dbReference type="GO" id="GO:0000467">
    <property type="term" value="P:exonucleolytic trimming to generate mature 3'-end of 5.8S rRNA from tricistronic rRNA transcript (SSU-rRNA, 5.8S rRNA, LSU-rRNA)"/>
    <property type="evidence" value="ECO:0007669"/>
    <property type="project" value="TreeGrafter"/>
</dbReference>
<dbReference type="GO" id="GO:0034476">
    <property type="term" value="P:U5 snRNA 3'-end processing"/>
    <property type="evidence" value="ECO:0007669"/>
    <property type="project" value="TreeGrafter"/>
</dbReference>